<dbReference type="Proteomes" id="UP000295680">
    <property type="component" value="Unassembled WGS sequence"/>
</dbReference>
<evidence type="ECO:0000313" key="2">
    <source>
        <dbReference type="Proteomes" id="UP000295680"/>
    </source>
</evidence>
<dbReference type="EMBL" id="SLWS01000006">
    <property type="protein sequence ID" value="TCO56776.1"/>
    <property type="molecule type" value="Genomic_DNA"/>
</dbReference>
<sequence length="160" mass="17754">MVTVVVFEYVPEDGLRKVRRTRELTSADVERFGPSWGRDAAGLLHDEWMADDRGPGYYRVVIQEERGVHVRLLAEAGERREDHAGMTTNLMLLVTAVGAHAKERYTVGGWDVVVECWGDQQIVDVLAEERAATVEKAIVAFAPLVSTGTERRAAAENGVF</sequence>
<evidence type="ECO:0000313" key="1">
    <source>
        <dbReference type="EMBL" id="TCO56776.1"/>
    </source>
</evidence>
<comment type="caution">
    <text evidence="1">The sequence shown here is derived from an EMBL/GenBank/DDBJ whole genome shotgun (WGS) entry which is preliminary data.</text>
</comment>
<proteinExistence type="predicted"/>
<accession>A0A4R2JIF5</accession>
<keyword evidence="2" id="KW-1185">Reference proteome</keyword>
<name>A0A4R2JIF5_9PSEU</name>
<dbReference type="RefSeq" id="WP_132120328.1">
    <property type="nucleotide sequence ID" value="NZ_SLWS01000006.1"/>
</dbReference>
<dbReference type="AlphaFoldDB" id="A0A4R2JIF5"/>
<gene>
    <name evidence="1" type="ORF">EV192_106251</name>
</gene>
<protein>
    <submittedName>
        <fullName evidence="1">Uncharacterized protein</fullName>
    </submittedName>
</protein>
<reference evidence="1 2" key="1">
    <citation type="submission" date="2019-03" db="EMBL/GenBank/DDBJ databases">
        <title>Genomic Encyclopedia of Type Strains, Phase IV (KMG-IV): sequencing the most valuable type-strain genomes for metagenomic binning, comparative biology and taxonomic classification.</title>
        <authorList>
            <person name="Goeker M."/>
        </authorList>
    </citation>
    <scope>NUCLEOTIDE SEQUENCE [LARGE SCALE GENOMIC DNA]</scope>
    <source>
        <strain evidence="1 2">DSM 45934</strain>
    </source>
</reference>
<organism evidence="1 2">
    <name type="scientific">Actinocrispum wychmicini</name>
    <dbReference type="NCBI Taxonomy" id="1213861"/>
    <lineage>
        <taxon>Bacteria</taxon>
        <taxon>Bacillati</taxon>
        <taxon>Actinomycetota</taxon>
        <taxon>Actinomycetes</taxon>
        <taxon>Pseudonocardiales</taxon>
        <taxon>Pseudonocardiaceae</taxon>
        <taxon>Actinocrispum</taxon>
    </lineage>
</organism>
<dbReference type="OrthoDB" id="3707379at2"/>